<dbReference type="GO" id="GO:0071269">
    <property type="term" value="P:L-homocysteine biosynthetic process"/>
    <property type="evidence" value="ECO:0007669"/>
    <property type="project" value="UniProtKB-UniRule"/>
</dbReference>
<dbReference type="PANTHER" id="PTHR23420:SF0">
    <property type="entry name" value="ADENOSYLHOMOCYSTEINASE"/>
    <property type="match status" value="1"/>
</dbReference>
<feature type="binding site" evidence="5">
    <location>
        <begin position="214"/>
        <end position="219"/>
    </location>
    <ligand>
        <name>NAD(+)</name>
        <dbReference type="ChEBI" id="CHEBI:57540"/>
    </ligand>
</feature>
<dbReference type="InterPro" id="IPR015878">
    <property type="entry name" value="Ado_hCys_hydrolase_NAD-bd"/>
</dbReference>
<comment type="caution">
    <text evidence="10">The sequence shown here is derived from an EMBL/GenBank/DDBJ whole genome shotgun (WGS) entry which is preliminary data.</text>
</comment>
<dbReference type="PANTHER" id="PTHR23420">
    <property type="entry name" value="ADENOSYLHOMOCYSTEINASE"/>
    <property type="match status" value="1"/>
</dbReference>
<evidence type="ECO:0000256" key="7">
    <source>
        <dbReference type="RuleBase" id="RU000548"/>
    </source>
</evidence>
<sequence length="417" mass="45570">MAYDITDPQLAPSGMSKILWADNQMSVLRQIRQDFESRLPLQGYRVGACMHVTPETANLMRTLKAGGAEVTLCASNPLSTQDDVAAALACELDIPVFARRGEDNITYYKHINAVLDAHPHLTLDDGADLISELHKKRPSQLPEIAGGTEQTTTGVTRLSSMARNGVLQFPVMAVNNAKSKYLFDNRYGTGQSTLDALMRSTNILLAGKTLVVCGYGWCGKGVAMRAKGLGAVVIVVEVNPLHALEAAMDGFFVTHMDQAAGLGDIFITATGDLNVIRRSHFEVMKDGAILCNAGHFNSEIEIQALEEMASSKEEVRPLVEAYQLPEKRLFLLAQGRLINLSCGDGHPASVMDMSFANQALSLEYLVKHLGQLEKKVYAVPGDIDEEVARLKLQAMGIQIHTRTQEQEIYQLGWELGT</sequence>
<dbReference type="SUPFAM" id="SSF51735">
    <property type="entry name" value="NAD(P)-binding Rossmann-fold domains"/>
    <property type="match status" value="1"/>
</dbReference>
<dbReference type="PROSITE" id="PS00739">
    <property type="entry name" value="ADOHCYASE_2"/>
    <property type="match status" value="1"/>
</dbReference>
<proteinExistence type="inferred from homology"/>
<dbReference type="NCBIfam" id="NF004005">
    <property type="entry name" value="PRK05476.2-3"/>
    <property type="match status" value="1"/>
</dbReference>
<dbReference type="SUPFAM" id="SSF52283">
    <property type="entry name" value="Formate/glycerate dehydrogenase catalytic domain-like"/>
    <property type="match status" value="1"/>
</dbReference>
<dbReference type="FunFam" id="3.40.50.720:FF:000004">
    <property type="entry name" value="Adenosylhomocysteinase"/>
    <property type="match status" value="1"/>
</dbReference>
<protein>
    <recommendedName>
        <fullName evidence="5">Adenosylhomocysteinase</fullName>
        <ecNumber evidence="5">3.13.2.1</ecNumber>
    </recommendedName>
    <alternativeName>
        <fullName evidence="5">S-adenosyl-L-homocysteine hydrolase</fullName>
        <shortName evidence="5">AdoHcyase</shortName>
    </alternativeName>
</protein>
<dbReference type="PROSITE" id="PS00738">
    <property type="entry name" value="ADOHCYASE_1"/>
    <property type="match status" value="1"/>
</dbReference>
<evidence type="ECO:0000313" key="10">
    <source>
        <dbReference type="EMBL" id="PIW16378.1"/>
    </source>
</evidence>
<dbReference type="InterPro" id="IPR042172">
    <property type="entry name" value="Adenosylhomocyst_ase-like_sf"/>
</dbReference>
<name>A0A2M7G3G3_9BACT</name>
<dbReference type="GO" id="GO:0033353">
    <property type="term" value="P:S-adenosylmethionine cycle"/>
    <property type="evidence" value="ECO:0007669"/>
    <property type="project" value="TreeGrafter"/>
</dbReference>
<dbReference type="EC" id="3.13.2.1" evidence="5"/>
<gene>
    <name evidence="5" type="primary">ahcY</name>
    <name evidence="10" type="ORF">COW36_13460</name>
</gene>
<dbReference type="InterPro" id="IPR036291">
    <property type="entry name" value="NAD(P)-bd_dom_sf"/>
</dbReference>
<dbReference type="Gene3D" id="3.40.50.1480">
    <property type="entry name" value="Adenosylhomocysteinase-like"/>
    <property type="match status" value="1"/>
</dbReference>
<evidence type="ECO:0000256" key="1">
    <source>
        <dbReference type="ARBA" id="ARBA00007122"/>
    </source>
</evidence>
<feature type="binding site" evidence="5">
    <location>
        <position position="185"/>
    </location>
    <ligand>
        <name>NAD(+)</name>
        <dbReference type="ChEBI" id="CHEBI:57540"/>
    </ligand>
</feature>
<comment type="caution">
    <text evidence="5">Lacks conserved residue(s) required for the propagation of feature annotation.</text>
</comment>
<dbReference type="NCBIfam" id="TIGR00936">
    <property type="entry name" value="ahcY"/>
    <property type="match status" value="1"/>
</dbReference>
<dbReference type="InterPro" id="IPR000043">
    <property type="entry name" value="Adenosylhomocysteinase-like"/>
</dbReference>
<accession>A0A2M7G3G3</accession>
<evidence type="ECO:0000313" key="11">
    <source>
        <dbReference type="Proteomes" id="UP000231019"/>
    </source>
</evidence>
<feature type="binding site" evidence="6">
    <location>
        <position position="346"/>
    </location>
    <ligand>
        <name>NAD(+)</name>
        <dbReference type="ChEBI" id="CHEBI:57540"/>
    </ligand>
</feature>
<keyword evidence="3 5" id="KW-0378">Hydrolase</keyword>
<dbReference type="Gene3D" id="3.40.50.720">
    <property type="entry name" value="NAD(P)-binding Rossmann-like Domain"/>
    <property type="match status" value="1"/>
</dbReference>
<dbReference type="Pfam" id="PF00670">
    <property type="entry name" value="AdoHcyase_NAD"/>
    <property type="match status" value="1"/>
</dbReference>
<dbReference type="UniPathway" id="UPA00314">
    <property type="reaction ID" value="UER00076"/>
</dbReference>
<dbReference type="Proteomes" id="UP000231019">
    <property type="component" value="Unassembled WGS sequence"/>
</dbReference>
<dbReference type="SMART" id="SM00997">
    <property type="entry name" value="AdoHcyase_NAD"/>
    <property type="match status" value="1"/>
</dbReference>
<dbReference type="AlphaFoldDB" id="A0A2M7G3G3"/>
<comment type="catalytic activity">
    <reaction evidence="5 7">
        <text>S-adenosyl-L-homocysteine + H2O = L-homocysteine + adenosine</text>
        <dbReference type="Rhea" id="RHEA:21708"/>
        <dbReference type="ChEBI" id="CHEBI:15377"/>
        <dbReference type="ChEBI" id="CHEBI:16335"/>
        <dbReference type="ChEBI" id="CHEBI:57856"/>
        <dbReference type="ChEBI" id="CHEBI:58199"/>
        <dbReference type="EC" id="3.13.2.1"/>
    </reaction>
</comment>
<dbReference type="GO" id="GO:0004013">
    <property type="term" value="F:adenosylhomocysteinase activity"/>
    <property type="evidence" value="ECO:0007669"/>
    <property type="project" value="UniProtKB-UniRule"/>
</dbReference>
<dbReference type="PIRSF" id="PIRSF001109">
    <property type="entry name" value="Ad_hcy_hydrolase"/>
    <property type="match status" value="1"/>
</dbReference>
<comment type="function">
    <text evidence="5">May play a key role in the regulation of the intracellular concentration of adenosylhomocysteine.</text>
</comment>
<comment type="subcellular location">
    <subcellularLocation>
        <location evidence="5">Cytoplasm</location>
    </subcellularLocation>
</comment>
<dbReference type="SMART" id="SM00996">
    <property type="entry name" value="AdoHcyase"/>
    <property type="match status" value="1"/>
</dbReference>
<dbReference type="InterPro" id="IPR020082">
    <property type="entry name" value="S-Ado-L-homoCys_hydrolase_CS"/>
</dbReference>
<organism evidence="10 11">
    <name type="scientific">bacterium (Candidatus Blackallbacteria) CG17_big_fil_post_rev_8_21_14_2_50_48_46</name>
    <dbReference type="NCBI Taxonomy" id="2014261"/>
    <lineage>
        <taxon>Bacteria</taxon>
        <taxon>Candidatus Blackallbacteria</taxon>
    </lineage>
</organism>
<feature type="binding site" evidence="5 6">
    <location>
        <position position="237"/>
    </location>
    <ligand>
        <name>NAD(+)</name>
        <dbReference type="ChEBI" id="CHEBI:57540"/>
    </ligand>
</feature>
<comment type="similarity">
    <text evidence="1 5 8">Belongs to the adenosylhomocysteinase family.</text>
</comment>
<evidence type="ECO:0000256" key="8">
    <source>
        <dbReference type="RuleBase" id="RU004166"/>
    </source>
</evidence>
<dbReference type="EMBL" id="PFFQ01000038">
    <property type="protein sequence ID" value="PIW16378.1"/>
    <property type="molecule type" value="Genomic_DNA"/>
</dbReference>
<comment type="pathway">
    <text evidence="5 7">Amino-acid biosynthesis; L-homocysteine biosynthesis; L-homocysteine from S-adenosyl-L-homocysteine: step 1/1.</text>
</comment>
<keyword evidence="5" id="KW-0963">Cytoplasm</keyword>
<evidence type="ECO:0000256" key="6">
    <source>
        <dbReference type="PIRSR" id="PIRSR001109-2"/>
    </source>
</evidence>
<evidence type="ECO:0000259" key="9">
    <source>
        <dbReference type="SMART" id="SM00997"/>
    </source>
</evidence>
<feature type="binding site" evidence="5">
    <location>
        <position position="53"/>
    </location>
    <ligand>
        <name>substrate</name>
    </ligand>
</feature>
<dbReference type="GO" id="GO:0006730">
    <property type="term" value="P:one-carbon metabolic process"/>
    <property type="evidence" value="ECO:0007669"/>
    <property type="project" value="UniProtKB-UniRule"/>
</dbReference>
<feature type="binding site" evidence="5">
    <location>
        <position position="180"/>
    </location>
    <ligand>
        <name>substrate</name>
    </ligand>
</feature>
<dbReference type="HAMAP" id="MF_00563">
    <property type="entry name" value="AdoHcyase"/>
    <property type="match status" value="1"/>
</dbReference>
<feature type="binding site" evidence="6">
    <location>
        <begin position="216"/>
        <end position="221"/>
    </location>
    <ligand>
        <name>NAD(+)</name>
        <dbReference type="ChEBI" id="CHEBI:57540"/>
    </ligand>
</feature>
<feature type="domain" description="S-adenosyl-L-homocysteine hydrolase NAD binding" evidence="9">
    <location>
        <begin position="185"/>
        <end position="345"/>
    </location>
</feature>
<comment type="cofactor">
    <cofactor evidence="5 6 7">
        <name>NAD(+)</name>
        <dbReference type="ChEBI" id="CHEBI:57540"/>
    </cofactor>
    <text evidence="5 6 7">Binds 1 NAD(+) per subunit.</text>
</comment>
<evidence type="ECO:0000256" key="4">
    <source>
        <dbReference type="ARBA" id="ARBA00023027"/>
    </source>
</evidence>
<dbReference type="Pfam" id="PF05221">
    <property type="entry name" value="AdoHcyase"/>
    <property type="match status" value="2"/>
</dbReference>
<dbReference type="CDD" id="cd00401">
    <property type="entry name" value="SAHH"/>
    <property type="match status" value="1"/>
</dbReference>
<evidence type="ECO:0000256" key="5">
    <source>
        <dbReference type="HAMAP-Rule" id="MF_00563"/>
    </source>
</evidence>
<feature type="binding site" evidence="5 6">
    <location>
        <begin position="293"/>
        <end position="295"/>
    </location>
    <ligand>
        <name>NAD(+)</name>
        <dbReference type="ChEBI" id="CHEBI:57540"/>
    </ligand>
</feature>
<feature type="binding site" evidence="5">
    <location>
        <position position="184"/>
    </location>
    <ligand>
        <name>substrate</name>
    </ligand>
</feature>
<evidence type="ECO:0000256" key="2">
    <source>
        <dbReference type="ARBA" id="ARBA00022563"/>
    </source>
</evidence>
<keyword evidence="4 5" id="KW-0520">NAD</keyword>
<dbReference type="GO" id="GO:0005829">
    <property type="term" value="C:cytosol"/>
    <property type="evidence" value="ECO:0007669"/>
    <property type="project" value="TreeGrafter"/>
</dbReference>
<feature type="binding site" evidence="5">
    <location>
        <position position="125"/>
    </location>
    <ligand>
        <name>substrate</name>
    </ligand>
</feature>
<feature type="binding site" evidence="5 6">
    <location>
        <position position="339"/>
    </location>
    <ligand>
        <name>NAD(+)</name>
        <dbReference type="ChEBI" id="CHEBI:57540"/>
    </ligand>
</feature>
<reference evidence="10 11" key="1">
    <citation type="submission" date="2017-09" db="EMBL/GenBank/DDBJ databases">
        <title>Depth-based differentiation of microbial function through sediment-hosted aquifers and enrichment of novel symbionts in the deep terrestrial subsurface.</title>
        <authorList>
            <person name="Probst A.J."/>
            <person name="Ladd B."/>
            <person name="Jarett J.K."/>
            <person name="Geller-Mcgrath D.E."/>
            <person name="Sieber C.M."/>
            <person name="Emerson J.B."/>
            <person name="Anantharaman K."/>
            <person name="Thomas B.C."/>
            <person name="Malmstrom R."/>
            <person name="Stieglmeier M."/>
            <person name="Klingl A."/>
            <person name="Woyke T."/>
            <person name="Ryan C.M."/>
            <person name="Banfield J.F."/>
        </authorList>
    </citation>
    <scope>NUCLEOTIDE SEQUENCE [LARGE SCALE GENOMIC DNA]</scope>
    <source>
        <strain evidence="10">CG17_big_fil_post_rev_8_21_14_2_50_48_46</strain>
    </source>
</reference>
<feature type="binding site" evidence="5 6">
    <location>
        <begin position="151"/>
        <end position="153"/>
    </location>
    <ligand>
        <name>NAD(+)</name>
        <dbReference type="ChEBI" id="CHEBI:57540"/>
    </ligand>
</feature>
<evidence type="ECO:0000256" key="3">
    <source>
        <dbReference type="ARBA" id="ARBA00022801"/>
    </source>
</evidence>
<keyword evidence="2 5" id="KW-0554">One-carbon metabolism</keyword>